<dbReference type="GO" id="GO:0032259">
    <property type="term" value="P:methylation"/>
    <property type="evidence" value="ECO:0007669"/>
    <property type="project" value="UniProtKB-KW"/>
</dbReference>
<evidence type="ECO:0000256" key="11">
    <source>
        <dbReference type="ARBA" id="ARBA00031350"/>
    </source>
</evidence>
<protein>
    <recommendedName>
        <fullName evidence="4">Protein-L-isoaspartate O-methyltransferase</fullName>
        <ecNumber evidence="3">2.1.1.77</ecNumber>
    </recommendedName>
    <alternativeName>
        <fullName evidence="11">L-isoaspartyl protein carboxyl methyltransferase</fullName>
    </alternativeName>
    <alternativeName>
        <fullName evidence="9">Protein L-isoaspartyl methyltransferase</fullName>
    </alternativeName>
    <alternativeName>
        <fullName evidence="10">Protein-beta-aspartate methyltransferase</fullName>
    </alternativeName>
</protein>
<proteinExistence type="inferred from homology"/>
<keyword evidence="7" id="KW-0808">Transferase</keyword>
<dbReference type="InterPro" id="IPR000682">
    <property type="entry name" value="PCMT"/>
</dbReference>
<dbReference type="SUPFAM" id="SSF53335">
    <property type="entry name" value="S-adenosyl-L-methionine-dependent methyltransferases"/>
    <property type="match status" value="1"/>
</dbReference>
<dbReference type="RefSeq" id="WP_204040700.1">
    <property type="nucleotide sequence ID" value="NZ_BOOA01000014.1"/>
</dbReference>
<dbReference type="AlphaFoldDB" id="A0A919Q827"/>
<dbReference type="Gene3D" id="3.40.50.150">
    <property type="entry name" value="Vaccinia Virus protein VP39"/>
    <property type="match status" value="1"/>
</dbReference>
<evidence type="ECO:0000256" key="6">
    <source>
        <dbReference type="ARBA" id="ARBA00022603"/>
    </source>
</evidence>
<comment type="subcellular location">
    <subcellularLocation>
        <location evidence="1">Cytoplasm</location>
    </subcellularLocation>
</comment>
<evidence type="ECO:0000256" key="7">
    <source>
        <dbReference type="ARBA" id="ARBA00022679"/>
    </source>
</evidence>
<evidence type="ECO:0000313" key="13">
    <source>
        <dbReference type="EMBL" id="GIH23921.1"/>
    </source>
</evidence>
<dbReference type="EC" id="2.1.1.77" evidence="3"/>
<dbReference type="Proteomes" id="UP000640052">
    <property type="component" value="Unassembled WGS sequence"/>
</dbReference>
<keyword evidence="6" id="KW-0489">Methyltransferase</keyword>
<dbReference type="PANTHER" id="PTHR11579:SF0">
    <property type="entry name" value="PROTEIN-L-ISOASPARTATE(D-ASPARTATE) O-METHYLTRANSFERASE"/>
    <property type="match status" value="1"/>
</dbReference>
<dbReference type="EMBL" id="BOOA01000014">
    <property type="protein sequence ID" value="GIH23921.1"/>
    <property type="molecule type" value="Genomic_DNA"/>
</dbReference>
<evidence type="ECO:0000256" key="5">
    <source>
        <dbReference type="ARBA" id="ARBA00022490"/>
    </source>
</evidence>
<comment type="caution">
    <text evidence="13">The sequence shown here is derived from an EMBL/GenBank/DDBJ whole genome shotgun (WGS) entry which is preliminary data.</text>
</comment>
<evidence type="ECO:0000256" key="8">
    <source>
        <dbReference type="ARBA" id="ARBA00022691"/>
    </source>
</evidence>
<evidence type="ECO:0000256" key="3">
    <source>
        <dbReference type="ARBA" id="ARBA00011890"/>
    </source>
</evidence>
<sequence length="378" mass="40650">MDWASHAQRLAEQVTHPGSRWREPVTSTPRHLLVPCWWAPGPGGRTVQDGPADPSAWMRAAYSDRTLVTQIGILHADHATPEDHPCGYPTSSSTLPSLVLTMFGHANVHPGLDVLDVGTGSGYGAGLLAHLLGSERVTSMDVDPYLVKVAGERLAAVGLYPTLATVDATGPLPGEYDRVVATMSVKPIPASWLEALRPGGRLVTTIAGTSLIVVADKTEDGGAAGQVARDWAMFMSSREGADYPPRLDDLVATAQNAEGDSVEPSRFPVLDMVNGDTWEIRSMLEIAAPGIEHSYGEDEDSRTAVMVHEDGSWARAESTGGDPPTVHQGGPRRLWDELDHVRDYWLQHGALPLYGARVRVSPDGAIRLQRGRWTATIA</sequence>
<evidence type="ECO:0000256" key="2">
    <source>
        <dbReference type="ARBA" id="ARBA00005369"/>
    </source>
</evidence>
<name>A0A919Q827_9ACTN</name>
<comment type="similarity">
    <text evidence="2">Belongs to the methyltransferase superfamily. L-isoaspartyl/D-aspartyl protein methyltransferase family.</text>
</comment>
<evidence type="ECO:0000256" key="10">
    <source>
        <dbReference type="ARBA" id="ARBA00031323"/>
    </source>
</evidence>
<evidence type="ECO:0000256" key="9">
    <source>
        <dbReference type="ARBA" id="ARBA00030757"/>
    </source>
</evidence>
<dbReference type="PANTHER" id="PTHR11579">
    <property type="entry name" value="PROTEIN-L-ISOASPARTATE O-METHYLTRANSFERASE"/>
    <property type="match status" value="1"/>
</dbReference>
<dbReference type="CDD" id="cd02440">
    <property type="entry name" value="AdoMet_MTases"/>
    <property type="match status" value="1"/>
</dbReference>
<organism evidence="13 14">
    <name type="scientific">Acrocarpospora phusangensis</name>
    <dbReference type="NCBI Taxonomy" id="1070424"/>
    <lineage>
        <taxon>Bacteria</taxon>
        <taxon>Bacillati</taxon>
        <taxon>Actinomycetota</taxon>
        <taxon>Actinomycetes</taxon>
        <taxon>Streptosporangiales</taxon>
        <taxon>Streptosporangiaceae</taxon>
        <taxon>Acrocarpospora</taxon>
    </lineage>
</organism>
<gene>
    <name evidence="13" type="primary">pcm_1</name>
    <name evidence="13" type="ORF">Aph01nite_22310</name>
</gene>
<keyword evidence="14" id="KW-1185">Reference proteome</keyword>
<dbReference type="GO" id="GO:0005737">
    <property type="term" value="C:cytoplasm"/>
    <property type="evidence" value="ECO:0007669"/>
    <property type="project" value="UniProtKB-SubCell"/>
</dbReference>
<dbReference type="InterPro" id="IPR029063">
    <property type="entry name" value="SAM-dependent_MTases_sf"/>
</dbReference>
<keyword evidence="5" id="KW-0963">Cytoplasm</keyword>
<evidence type="ECO:0000256" key="4">
    <source>
        <dbReference type="ARBA" id="ARBA00013346"/>
    </source>
</evidence>
<keyword evidence="8" id="KW-0949">S-adenosyl-L-methionine</keyword>
<feature type="region of interest" description="Disordered" evidence="12">
    <location>
        <begin position="1"/>
        <end position="26"/>
    </location>
</feature>
<evidence type="ECO:0000313" key="14">
    <source>
        <dbReference type="Proteomes" id="UP000640052"/>
    </source>
</evidence>
<reference evidence="13" key="1">
    <citation type="submission" date="2021-01" db="EMBL/GenBank/DDBJ databases">
        <title>Whole genome shotgun sequence of Acrocarpospora phusangensis NBRC 108782.</title>
        <authorList>
            <person name="Komaki H."/>
            <person name="Tamura T."/>
        </authorList>
    </citation>
    <scope>NUCLEOTIDE SEQUENCE</scope>
    <source>
        <strain evidence="13">NBRC 108782</strain>
    </source>
</reference>
<evidence type="ECO:0000256" key="1">
    <source>
        <dbReference type="ARBA" id="ARBA00004496"/>
    </source>
</evidence>
<dbReference type="Pfam" id="PF01135">
    <property type="entry name" value="PCMT"/>
    <property type="match status" value="1"/>
</dbReference>
<evidence type="ECO:0000256" key="12">
    <source>
        <dbReference type="SAM" id="MobiDB-lite"/>
    </source>
</evidence>
<dbReference type="GO" id="GO:0004719">
    <property type="term" value="F:protein-L-isoaspartate (D-aspartate) O-methyltransferase activity"/>
    <property type="evidence" value="ECO:0007669"/>
    <property type="project" value="UniProtKB-EC"/>
</dbReference>
<accession>A0A919Q827</accession>